<accession>A0A6B0GK89</accession>
<comment type="caution">
    <text evidence="1">The sequence shown here is derived from an EMBL/GenBank/DDBJ whole genome shotgun (WGS) entry which is preliminary data.</text>
</comment>
<name>A0A6B0GK89_9EURY</name>
<feature type="non-terminal residue" evidence="1">
    <location>
        <position position="1"/>
    </location>
</feature>
<dbReference type="AlphaFoldDB" id="A0A6B0GK89"/>
<organism evidence="1 2">
    <name type="scientific">Halomarina oriensis</name>
    <dbReference type="NCBI Taxonomy" id="671145"/>
    <lineage>
        <taxon>Archaea</taxon>
        <taxon>Methanobacteriati</taxon>
        <taxon>Methanobacteriota</taxon>
        <taxon>Stenosarchaea group</taxon>
        <taxon>Halobacteria</taxon>
        <taxon>Halobacteriales</taxon>
        <taxon>Natronomonadaceae</taxon>
        <taxon>Halomarina</taxon>
    </lineage>
</organism>
<gene>
    <name evidence="1" type="ORF">GQS65_12370</name>
</gene>
<dbReference type="Proteomes" id="UP000451471">
    <property type="component" value="Unassembled WGS sequence"/>
</dbReference>
<sequence length="44" mass="5022">TGEGSGEVRREPAWLQDLEGTTERQGRAQDKENLMARLRDLGYM</sequence>
<evidence type="ECO:0000313" key="2">
    <source>
        <dbReference type="Proteomes" id="UP000451471"/>
    </source>
</evidence>
<evidence type="ECO:0000313" key="1">
    <source>
        <dbReference type="EMBL" id="MWG35272.1"/>
    </source>
</evidence>
<dbReference type="EMBL" id="WSZK01000018">
    <property type="protein sequence ID" value="MWG35272.1"/>
    <property type="molecule type" value="Genomic_DNA"/>
</dbReference>
<proteinExistence type="predicted"/>
<keyword evidence="2" id="KW-1185">Reference proteome</keyword>
<protein>
    <submittedName>
        <fullName evidence="1">Nodulation protein</fullName>
    </submittedName>
</protein>
<reference evidence="1 2" key="1">
    <citation type="submission" date="2019-12" db="EMBL/GenBank/DDBJ databases">
        <title>Halocatena pleomorpha gen. nov. sp. nov., an extremely halophilic archaeon of family Halobacteriaceae isolated from saltpan soil.</title>
        <authorList>
            <person name="Pal Y."/>
            <person name="Verma A."/>
            <person name="Krishnamurthi S."/>
            <person name="Kumar P."/>
        </authorList>
    </citation>
    <scope>NUCLEOTIDE SEQUENCE [LARGE SCALE GENOMIC DNA]</scope>
    <source>
        <strain evidence="1 2">JCM 16495</strain>
    </source>
</reference>